<comment type="caution">
    <text evidence="2">The sequence shown here is derived from an EMBL/GenBank/DDBJ whole genome shotgun (WGS) entry which is preliminary data.</text>
</comment>
<reference evidence="3" key="1">
    <citation type="journal article" date="2019" name="bioRxiv">
        <title>Genomics, evolutionary history and diagnostics of the Alternaria alternata species group including apple and Asian pear pathotypes.</title>
        <authorList>
            <person name="Armitage A.D."/>
            <person name="Cockerton H.M."/>
            <person name="Sreenivasaprasad S."/>
            <person name="Woodhall J.W."/>
            <person name="Lane C.R."/>
            <person name="Harrison R.J."/>
            <person name="Clarkson J.P."/>
        </authorList>
    </citation>
    <scope>NUCLEOTIDE SEQUENCE [LARGE SCALE GENOMIC DNA]</scope>
    <source>
        <strain evidence="3">FERA 1082</strain>
    </source>
</reference>
<gene>
    <name evidence="2" type="ORF">AA0114_g11760</name>
</gene>
<dbReference type="GO" id="GO:0005886">
    <property type="term" value="C:plasma membrane"/>
    <property type="evidence" value="ECO:0007669"/>
    <property type="project" value="InterPro"/>
</dbReference>
<dbReference type="OrthoDB" id="4480814at2759"/>
<keyword evidence="1" id="KW-1133">Transmembrane helix</keyword>
<name>A0A4Q4M1V2_9PLEO</name>
<keyword evidence="1" id="KW-0472">Membrane</keyword>
<dbReference type="EMBL" id="PDXA01000065">
    <property type="protein sequence ID" value="RYN35569.1"/>
    <property type="molecule type" value="Genomic_DNA"/>
</dbReference>
<keyword evidence="1" id="KW-0812">Transmembrane</keyword>
<dbReference type="GO" id="GO:0031505">
    <property type="term" value="P:fungal-type cell wall organization"/>
    <property type="evidence" value="ECO:0007669"/>
    <property type="project" value="TreeGrafter"/>
</dbReference>
<evidence type="ECO:0000256" key="1">
    <source>
        <dbReference type="SAM" id="Phobius"/>
    </source>
</evidence>
<proteinExistence type="predicted"/>
<dbReference type="PANTHER" id="PTHR28019">
    <property type="entry name" value="CELL MEMBRANE PROTEIN YLR413W-RELATED"/>
    <property type="match status" value="1"/>
</dbReference>
<dbReference type="InterPro" id="IPR052413">
    <property type="entry name" value="SUR7_domain"/>
</dbReference>
<feature type="transmembrane region" description="Helical" evidence="1">
    <location>
        <begin position="216"/>
        <end position="234"/>
    </location>
</feature>
<dbReference type="Pfam" id="PF06687">
    <property type="entry name" value="SUR7"/>
    <property type="match status" value="1"/>
</dbReference>
<feature type="transmembrane region" description="Helical" evidence="1">
    <location>
        <begin position="137"/>
        <end position="162"/>
    </location>
</feature>
<sequence length="293" mass="32756">MKSPLTLSLTSTALTVIALILILLIPLCSIRSDPNHLSTLQFATIDASATKVTVNDNEYIGLPDPYDFSKHKQIYQMYLLNYCSGYKRPGSKELVIDFCSKNGKELWDILPSWKMWGVSVRSDGTQKFEWLRQGPTGLYIVYLVAIIMLGLNILGTFAMLHTWRWGKWIIFAVSATTSCALFGAAIVCQVTYGALVARADDDKISISAQMGKSVYAVNWLASACSLCASFLSFIHCRRVSGSGEEKRKPNIRKFGSESSSYKYDTVKLGTEFYYFGKKVIKYSRRLGTITNTC</sequence>
<feature type="transmembrane region" description="Helical" evidence="1">
    <location>
        <begin position="168"/>
        <end position="195"/>
    </location>
</feature>
<evidence type="ECO:0000313" key="3">
    <source>
        <dbReference type="Proteomes" id="UP000292402"/>
    </source>
</evidence>
<organism evidence="2 3">
    <name type="scientific">Alternaria tenuissima</name>
    <dbReference type="NCBI Taxonomy" id="119927"/>
    <lineage>
        <taxon>Eukaryota</taxon>
        <taxon>Fungi</taxon>
        <taxon>Dikarya</taxon>
        <taxon>Ascomycota</taxon>
        <taxon>Pezizomycotina</taxon>
        <taxon>Dothideomycetes</taxon>
        <taxon>Pleosporomycetidae</taxon>
        <taxon>Pleosporales</taxon>
        <taxon>Pleosporineae</taxon>
        <taxon>Pleosporaceae</taxon>
        <taxon>Alternaria</taxon>
        <taxon>Alternaria sect. Alternaria</taxon>
        <taxon>Alternaria alternata complex</taxon>
    </lineage>
</organism>
<protein>
    <submittedName>
        <fullName evidence="2">Uncharacterized protein</fullName>
    </submittedName>
</protein>
<dbReference type="PANTHER" id="PTHR28019:SF2">
    <property type="entry name" value="CELL MEMBRANE PROTEIN YLR413W-RELATED"/>
    <property type="match status" value="1"/>
</dbReference>
<dbReference type="InterPro" id="IPR009571">
    <property type="entry name" value="SUR7/Rim9-like_fungi"/>
</dbReference>
<dbReference type="AlphaFoldDB" id="A0A4Q4M1V2"/>
<dbReference type="GO" id="GO:0051285">
    <property type="term" value="C:cell cortex of cell tip"/>
    <property type="evidence" value="ECO:0007669"/>
    <property type="project" value="TreeGrafter"/>
</dbReference>
<dbReference type="Proteomes" id="UP000292402">
    <property type="component" value="Unassembled WGS sequence"/>
</dbReference>
<evidence type="ECO:0000313" key="2">
    <source>
        <dbReference type="EMBL" id="RYN35569.1"/>
    </source>
</evidence>
<accession>A0A4Q4M1V2</accession>
<feature type="transmembrane region" description="Helical" evidence="1">
    <location>
        <begin position="6"/>
        <end position="28"/>
    </location>
</feature>